<evidence type="ECO:0000313" key="9">
    <source>
        <dbReference type="Proteomes" id="UP000037997"/>
    </source>
</evidence>
<dbReference type="GO" id="GO:0005737">
    <property type="term" value="C:cytoplasm"/>
    <property type="evidence" value="ECO:0007669"/>
    <property type="project" value="UniProtKB-SubCell"/>
</dbReference>
<feature type="binding site" evidence="6">
    <location>
        <begin position="14"/>
        <end position="19"/>
    </location>
    <ligand>
        <name>ATP</name>
        <dbReference type="ChEBI" id="CHEBI:30616"/>
    </ligand>
</feature>
<keyword evidence="2 6" id="KW-0808">Transferase</keyword>
<dbReference type="InterPro" id="IPR027417">
    <property type="entry name" value="P-loop_NTPase"/>
</dbReference>
<dbReference type="UniPathway" id="UPA00241">
    <property type="reaction ID" value="UER00356"/>
</dbReference>
<keyword evidence="3 6" id="KW-0547">Nucleotide-binding</keyword>
<comment type="pathway">
    <text evidence="6">Cofactor biosynthesis; coenzyme A biosynthesis; CoA from (R)-pantothenate: step 5/5.</text>
</comment>
<dbReference type="PANTHER" id="PTHR10695:SF46">
    <property type="entry name" value="BIFUNCTIONAL COENZYME A SYNTHASE-RELATED"/>
    <property type="match status" value="1"/>
</dbReference>
<evidence type="ECO:0000256" key="5">
    <source>
        <dbReference type="ARBA" id="ARBA00022993"/>
    </source>
</evidence>
<dbReference type="InterPro" id="IPR001977">
    <property type="entry name" value="Depp_CoAkinase"/>
</dbReference>
<gene>
    <name evidence="6" type="primary">coaE</name>
    <name evidence="8" type="ORF">HPU229334_09000</name>
</gene>
<comment type="function">
    <text evidence="6">Catalyzes the phosphorylation of the 3'-hydroxyl group of dephosphocoenzyme A to form coenzyme A.</text>
</comment>
<comment type="subcellular location">
    <subcellularLocation>
        <location evidence="6">Cytoplasm</location>
    </subcellularLocation>
</comment>
<evidence type="ECO:0000313" key="8">
    <source>
        <dbReference type="EMBL" id="KPH55396.1"/>
    </source>
</evidence>
<dbReference type="PANTHER" id="PTHR10695">
    <property type="entry name" value="DEPHOSPHO-COA KINASE-RELATED"/>
    <property type="match status" value="1"/>
</dbReference>
<keyword evidence="5 6" id="KW-0173">Coenzyme A biosynthesis</keyword>
<dbReference type="GO" id="GO:0004140">
    <property type="term" value="F:dephospho-CoA kinase activity"/>
    <property type="evidence" value="ECO:0007669"/>
    <property type="project" value="UniProtKB-UniRule"/>
</dbReference>
<reference evidence="8 9" key="1">
    <citation type="submission" date="2014-06" db="EMBL/GenBank/DDBJ databases">
        <title>Helicobacter pullorum isolates in fresh chicken meat - phenotypic and genotypic features.</title>
        <authorList>
            <person name="Borges V."/>
            <person name="Santos A."/>
            <person name="Correia C.B."/>
            <person name="Saraiva M."/>
            <person name="Menard A."/>
            <person name="Vieira L."/>
            <person name="Sampaio D.A."/>
            <person name="Gomes J.P."/>
            <person name="Oleastro M."/>
        </authorList>
    </citation>
    <scope>NUCLEOTIDE SEQUENCE [LARGE SCALE GENOMIC DNA]</scope>
    <source>
        <strain evidence="8 9">229334/12</strain>
    </source>
</reference>
<keyword evidence="4 6" id="KW-0067">ATP-binding</keyword>
<evidence type="ECO:0000256" key="3">
    <source>
        <dbReference type="ARBA" id="ARBA00022741"/>
    </source>
</evidence>
<name>A0A0N1EB27_9HELI</name>
<dbReference type="Pfam" id="PF01121">
    <property type="entry name" value="CoaE"/>
    <property type="match status" value="1"/>
</dbReference>
<evidence type="ECO:0000256" key="2">
    <source>
        <dbReference type="ARBA" id="ARBA00022679"/>
    </source>
</evidence>
<protein>
    <recommendedName>
        <fullName evidence="6 7">Dephospho-CoA kinase</fullName>
        <ecNumber evidence="6 7">2.7.1.24</ecNumber>
    </recommendedName>
    <alternativeName>
        <fullName evidence="6">Dephosphocoenzyme A kinase</fullName>
    </alternativeName>
</protein>
<accession>A0A0N1EB27</accession>
<dbReference type="EC" id="2.7.1.24" evidence="6 7"/>
<dbReference type="Proteomes" id="UP000037997">
    <property type="component" value="Unassembled WGS sequence"/>
</dbReference>
<dbReference type="NCBIfam" id="TIGR00152">
    <property type="entry name" value="dephospho-CoA kinase"/>
    <property type="match status" value="1"/>
</dbReference>
<dbReference type="GO" id="GO:0015937">
    <property type="term" value="P:coenzyme A biosynthetic process"/>
    <property type="evidence" value="ECO:0007669"/>
    <property type="project" value="UniProtKB-UniRule"/>
</dbReference>
<keyword evidence="6 8" id="KW-0418">Kinase</keyword>
<evidence type="ECO:0000256" key="1">
    <source>
        <dbReference type="ARBA" id="ARBA00009018"/>
    </source>
</evidence>
<evidence type="ECO:0000256" key="6">
    <source>
        <dbReference type="HAMAP-Rule" id="MF_00376"/>
    </source>
</evidence>
<proteinExistence type="inferred from homology"/>
<dbReference type="RefSeq" id="WP_054198269.1">
    <property type="nucleotide sequence ID" value="NZ_CANTXR010000002.1"/>
</dbReference>
<evidence type="ECO:0000256" key="4">
    <source>
        <dbReference type="ARBA" id="ARBA00022840"/>
    </source>
</evidence>
<dbReference type="AlphaFoldDB" id="A0A0N1EB27"/>
<dbReference type="EMBL" id="JNOC01000044">
    <property type="protein sequence ID" value="KPH55396.1"/>
    <property type="molecule type" value="Genomic_DNA"/>
</dbReference>
<dbReference type="PATRIC" id="fig|35818.11.peg.1779"/>
<organism evidence="8 9">
    <name type="scientific">Helicobacter pullorum</name>
    <dbReference type="NCBI Taxonomy" id="35818"/>
    <lineage>
        <taxon>Bacteria</taxon>
        <taxon>Pseudomonadati</taxon>
        <taxon>Campylobacterota</taxon>
        <taxon>Epsilonproteobacteria</taxon>
        <taxon>Campylobacterales</taxon>
        <taxon>Helicobacteraceae</taxon>
        <taxon>Helicobacter</taxon>
    </lineage>
</organism>
<sequence>MSFRYAVALTGGIGSGKSTTSSLLRLYGYNVICADEISHQMLEKCKEEIIISFGKGVLENGEVSRKRLGEIVFKDKEKRKTLEDILHPKIKEEITRQARELDKQEIPYFIDIPLFFETKNYPIKEVLLIFVPKEIQLQRLIKRNHLTAQEANERISLQIPMEEKKKKANYIIDNSKDLENLQREVEKYLQNYLSKLDF</sequence>
<dbReference type="GO" id="GO:0005524">
    <property type="term" value="F:ATP binding"/>
    <property type="evidence" value="ECO:0007669"/>
    <property type="project" value="UniProtKB-UniRule"/>
</dbReference>
<dbReference type="STRING" id="35818.HPU229336_03470"/>
<comment type="caution">
    <text evidence="8">The sequence shown here is derived from an EMBL/GenBank/DDBJ whole genome shotgun (WGS) entry which is preliminary data.</text>
</comment>
<dbReference type="SUPFAM" id="SSF52540">
    <property type="entry name" value="P-loop containing nucleoside triphosphate hydrolases"/>
    <property type="match status" value="1"/>
</dbReference>
<dbReference type="Gene3D" id="3.40.50.300">
    <property type="entry name" value="P-loop containing nucleotide triphosphate hydrolases"/>
    <property type="match status" value="1"/>
</dbReference>
<comment type="similarity">
    <text evidence="1 6">Belongs to the CoaE family.</text>
</comment>
<dbReference type="HAMAP" id="MF_00376">
    <property type="entry name" value="Dephospho_CoA_kinase"/>
    <property type="match status" value="1"/>
</dbReference>
<dbReference type="CDD" id="cd02022">
    <property type="entry name" value="DPCK"/>
    <property type="match status" value="1"/>
</dbReference>
<dbReference type="PROSITE" id="PS51219">
    <property type="entry name" value="DPCK"/>
    <property type="match status" value="1"/>
</dbReference>
<evidence type="ECO:0000256" key="7">
    <source>
        <dbReference type="NCBIfam" id="TIGR00152"/>
    </source>
</evidence>
<comment type="catalytic activity">
    <reaction evidence="6">
        <text>3'-dephospho-CoA + ATP = ADP + CoA + H(+)</text>
        <dbReference type="Rhea" id="RHEA:18245"/>
        <dbReference type="ChEBI" id="CHEBI:15378"/>
        <dbReference type="ChEBI" id="CHEBI:30616"/>
        <dbReference type="ChEBI" id="CHEBI:57287"/>
        <dbReference type="ChEBI" id="CHEBI:57328"/>
        <dbReference type="ChEBI" id="CHEBI:456216"/>
        <dbReference type="EC" id="2.7.1.24"/>
    </reaction>
</comment>
<keyword evidence="6" id="KW-0963">Cytoplasm</keyword>